<protein>
    <submittedName>
        <fullName evidence="5">Polysaccharide deacetylase family protein</fullName>
    </submittedName>
</protein>
<name>A0ABV9I4X1_9DEIO</name>
<proteinExistence type="predicted"/>
<evidence type="ECO:0000259" key="4">
    <source>
        <dbReference type="PROSITE" id="PS51677"/>
    </source>
</evidence>
<comment type="caution">
    <text evidence="5">The sequence shown here is derived from an EMBL/GenBank/DDBJ whole genome shotgun (WGS) entry which is preliminary data.</text>
</comment>
<organism evidence="5 6">
    <name type="scientific">Deinococcus hohokamensis</name>
    <dbReference type="NCBI Taxonomy" id="309883"/>
    <lineage>
        <taxon>Bacteria</taxon>
        <taxon>Thermotogati</taxon>
        <taxon>Deinococcota</taxon>
        <taxon>Deinococci</taxon>
        <taxon>Deinococcales</taxon>
        <taxon>Deinococcaceae</taxon>
        <taxon>Deinococcus</taxon>
    </lineage>
</organism>
<dbReference type="InterPro" id="IPR011330">
    <property type="entry name" value="Glyco_hydro/deAcase_b/a-brl"/>
</dbReference>
<dbReference type="RefSeq" id="WP_380060215.1">
    <property type="nucleotide sequence ID" value="NZ_JBHSEI010000001.1"/>
</dbReference>
<dbReference type="Pfam" id="PF01522">
    <property type="entry name" value="Polysacc_deac_1"/>
    <property type="match status" value="1"/>
</dbReference>
<gene>
    <name evidence="5" type="ORF">ACFO0D_02390</name>
</gene>
<dbReference type="InterPro" id="IPR002509">
    <property type="entry name" value="NODB_dom"/>
</dbReference>
<dbReference type="CDD" id="cd10970">
    <property type="entry name" value="CE4_DAC_u1_6s"/>
    <property type="match status" value="1"/>
</dbReference>
<dbReference type="PROSITE" id="PS51257">
    <property type="entry name" value="PROKAR_LIPOPROTEIN"/>
    <property type="match status" value="1"/>
</dbReference>
<dbReference type="PANTHER" id="PTHR34216:SF3">
    <property type="entry name" value="POLY-BETA-1,6-N-ACETYL-D-GLUCOSAMINE N-DEACETYLASE"/>
    <property type="match status" value="1"/>
</dbReference>
<evidence type="ECO:0000256" key="1">
    <source>
        <dbReference type="ARBA" id="ARBA00004613"/>
    </source>
</evidence>
<feature type="chain" id="PRO_5045456457" evidence="3">
    <location>
        <begin position="25"/>
        <end position="565"/>
    </location>
</feature>
<dbReference type="Gene3D" id="3.20.20.370">
    <property type="entry name" value="Glycoside hydrolase/deacetylase"/>
    <property type="match status" value="1"/>
</dbReference>
<dbReference type="Proteomes" id="UP001595952">
    <property type="component" value="Unassembled WGS sequence"/>
</dbReference>
<accession>A0ABV9I4X1</accession>
<evidence type="ECO:0000313" key="5">
    <source>
        <dbReference type="EMBL" id="MFC4637182.1"/>
    </source>
</evidence>
<feature type="signal peptide" evidence="3">
    <location>
        <begin position="1"/>
        <end position="24"/>
    </location>
</feature>
<dbReference type="EMBL" id="JBHSEI010000001">
    <property type="protein sequence ID" value="MFC4637182.1"/>
    <property type="molecule type" value="Genomic_DNA"/>
</dbReference>
<evidence type="ECO:0000256" key="3">
    <source>
        <dbReference type="SAM" id="SignalP"/>
    </source>
</evidence>
<dbReference type="InterPro" id="IPR051398">
    <property type="entry name" value="Polysacch_Deacetylase"/>
</dbReference>
<sequence length="565" mass="59834">MKLSPHSFSRTVCLLLPLALGACSAPQTPAGQASPDAAQAAPADTAADGLATYTLTLTNPGHGGLSAQAAPGVTLQSAGSAVSAQSTVRLRSTASGLYDDQASNRRYLWTTFEVINETRSTLDNLTLVAYARAGQSIGGTALTALTGTQGEPAARELVARNVRPGDYLPSLPAPMSSFGFAGLRPEEAQSLERTAQRRGLLDAADDVLEYGFSVRNAVSGAQSLRPGARGTVTVVLKLPLLDARAPEQFSLSLLLATGGAERVTRLIGEPTAQAAERARASGAQELALIGPDNDLAPRKLRTVRLPNIRLSGGPAPVYLLDGQQHLTGCLQNLAPSALRPQGVTGPMVTFLSDDGTAADLDRLLPLFKQKGAVMTAAVASQNMVSGDAYFATPEQIRALQSAGWEIANHSRTHADLTTLTDSELDAEVEGARRELEAQGLNVSNFVYPYGQQDQRVRQAVCKSHRTAYLDRGGDNVLPITTNYQIHRVALGSWTDAGQNTLEAYKSAVDAAQAKGGWLVFMLHPGNREQHDATQQAYLSQTIDYIQGKQIPIVTAAEAVRRLNTP</sequence>
<evidence type="ECO:0000313" key="6">
    <source>
        <dbReference type="Proteomes" id="UP001595952"/>
    </source>
</evidence>
<dbReference type="SUPFAM" id="SSF88713">
    <property type="entry name" value="Glycoside hydrolase/deacetylase"/>
    <property type="match status" value="1"/>
</dbReference>
<reference evidence="6" key="1">
    <citation type="journal article" date="2019" name="Int. J. Syst. Evol. Microbiol.">
        <title>The Global Catalogue of Microorganisms (GCM) 10K type strain sequencing project: providing services to taxonomists for standard genome sequencing and annotation.</title>
        <authorList>
            <consortium name="The Broad Institute Genomics Platform"/>
            <consortium name="The Broad Institute Genome Sequencing Center for Infectious Disease"/>
            <person name="Wu L."/>
            <person name="Ma J."/>
        </authorList>
    </citation>
    <scope>NUCLEOTIDE SEQUENCE [LARGE SCALE GENOMIC DNA]</scope>
    <source>
        <strain evidence="6">CCUG 55995</strain>
    </source>
</reference>
<evidence type="ECO:0000256" key="2">
    <source>
        <dbReference type="ARBA" id="ARBA00022729"/>
    </source>
</evidence>
<keyword evidence="6" id="KW-1185">Reference proteome</keyword>
<dbReference type="PANTHER" id="PTHR34216">
    <property type="match status" value="1"/>
</dbReference>
<feature type="domain" description="NodB homology" evidence="4">
    <location>
        <begin position="346"/>
        <end position="565"/>
    </location>
</feature>
<comment type="subcellular location">
    <subcellularLocation>
        <location evidence="1">Secreted</location>
    </subcellularLocation>
</comment>
<dbReference type="PROSITE" id="PS51677">
    <property type="entry name" value="NODB"/>
    <property type="match status" value="1"/>
</dbReference>
<keyword evidence="2 3" id="KW-0732">Signal</keyword>